<evidence type="ECO:0000313" key="2">
    <source>
        <dbReference type="Proteomes" id="UP000005778"/>
    </source>
</evidence>
<gene>
    <name evidence="1" type="ORF">DespoDRAFT_00437</name>
</gene>
<dbReference type="HOGENOM" id="CLU_082366_1_0_7"/>
<dbReference type="InterPro" id="IPR005358">
    <property type="entry name" value="Puta_zinc/iron-chelating_dom"/>
</dbReference>
<keyword evidence="2" id="KW-1185">Reference proteome</keyword>
<evidence type="ECO:0000313" key="1">
    <source>
        <dbReference type="EMBL" id="EIM62458.1"/>
    </source>
</evidence>
<accession>I5AYZ5</accession>
<dbReference type="STRING" id="879212.DespoDRAFT_00437"/>
<dbReference type="OrthoDB" id="9810361at2"/>
<organism evidence="1 2">
    <name type="scientific">Desulfobacter postgatei 2ac9</name>
    <dbReference type="NCBI Taxonomy" id="879212"/>
    <lineage>
        <taxon>Bacteria</taxon>
        <taxon>Pseudomonadati</taxon>
        <taxon>Thermodesulfobacteriota</taxon>
        <taxon>Desulfobacteria</taxon>
        <taxon>Desulfobacterales</taxon>
        <taxon>Desulfobacteraceae</taxon>
        <taxon>Desulfobacter</taxon>
    </lineage>
</organism>
<dbReference type="eggNOG" id="COG0727">
    <property type="taxonomic scope" value="Bacteria"/>
</dbReference>
<dbReference type="EMBL" id="CM001488">
    <property type="protein sequence ID" value="EIM62458.1"/>
    <property type="molecule type" value="Genomic_DNA"/>
</dbReference>
<name>I5AYZ5_9BACT</name>
<dbReference type="RefSeq" id="WP_004071071.1">
    <property type="nucleotide sequence ID" value="NZ_CM001488.1"/>
</dbReference>
<dbReference type="Proteomes" id="UP000005778">
    <property type="component" value="Chromosome"/>
</dbReference>
<dbReference type="Pfam" id="PF03692">
    <property type="entry name" value="CxxCxxCC"/>
    <property type="match status" value="1"/>
</dbReference>
<dbReference type="AlphaFoldDB" id="I5AYZ5"/>
<sequence>MTEDLLDNLLKNYMDLISRVDEHIQRLARVHKDRLACKKGCDACCRHLSLFPVEALVLSRAFSRLEAPCRERIIRQAQQTDRTCPLLVDHVCMVYEARPIICRTHGYPLYMEKEGRAMVDFCPKNFKGVKKLDRSDMLDLDRMNTLLTAVNNHFTACFEGPLPGRIPVDQALELYQDLEIS</sequence>
<proteinExistence type="predicted"/>
<reference evidence="1 2" key="2">
    <citation type="submission" date="2012-02" db="EMBL/GenBank/DDBJ databases">
        <title>Improved High-Quality Draft sequence of Desulfobacter postgatei 2ac9.</title>
        <authorList>
            <consortium name="US DOE Joint Genome Institute"/>
            <person name="Lucas S."/>
            <person name="Han J."/>
            <person name="Lapidus A."/>
            <person name="Cheng J.-F."/>
            <person name="Goodwin L."/>
            <person name="Pitluck S."/>
            <person name="Peters L."/>
            <person name="Ovchinnikova G."/>
            <person name="Held B."/>
            <person name="Detter J.C."/>
            <person name="Han C."/>
            <person name="Tapia R."/>
            <person name="Land M."/>
            <person name="Hauser L."/>
            <person name="Kyrpides N."/>
            <person name="Ivanova N."/>
            <person name="Pagani I."/>
            <person name="Orellana R."/>
            <person name="Lovley D."/>
            <person name="Woyke T."/>
        </authorList>
    </citation>
    <scope>NUCLEOTIDE SEQUENCE [LARGE SCALE GENOMIC DNA]</scope>
    <source>
        <strain evidence="1 2">2ac9</strain>
    </source>
</reference>
<reference evidence="1 2" key="1">
    <citation type="submission" date="2011-09" db="EMBL/GenBank/DDBJ databases">
        <authorList>
            <consortium name="US DOE Joint Genome Institute (JGI-PGF)"/>
            <person name="Lucas S."/>
            <person name="Han J."/>
            <person name="Lapidus A."/>
            <person name="Cheng J.-F."/>
            <person name="Goodwin L."/>
            <person name="Pitluck S."/>
            <person name="Peters L."/>
            <person name="Land M.L."/>
            <person name="Hauser L."/>
            <person name="Orellana R."/>
            <person name="Lovley D."/>
            <person name="Woyke T.J."/>
        </authorList>
    </citation>
    <scope>NUCLEOTIDE SEQUENCE [LARGE SCALE GENOMIC DNA]</scope>
    <source>
        <strain evidence="1 2">2ac9</strain>
    </source>
</reference>
<protein>
    <submittedName>
        <fullName evidence="1">Putative Fe-S oxidoreductase</fullName>
    </submittedName>
</protein>